<dbReference type="RefSeq" id="WP_127048052.1">
    <property type="nucleotide sequence ID" value="NZ_RZGZ01000002.1"/>
</dbReference>
<evidence type="ECO:0000256" key="1">
    <source>
        <dbReference type="SAM" id="Phobius"/>
    </source>
</evidence>
<name>A0A433JS47_9MICO</name>
<keyword evidence="1" id="KW-0472">Membrane</keyword>
<keyword evidence="3" id="KW-1185">Reference proteome</keyword>
<feature type="transmembrane region" description="Helical" evidence="1">
    <location>
        <begin position="52"/>
        <end position="72"/>
    </location>
</feature>
<keyword evidence="1" id="KW-0812">Transmembrane</keyword>
<feature type="transmembrane region" description="Helical" evidence="1">
    <location>
        <begin position="7"/>
        <end position="28"/>
    </location>
</feature>
<protein>
    <submittedName>
        <fullName evidence="2">Uncharacterized protein</fullName>
    </submittedName>
</protein>
<comment type="caution">
    <text evidence="2">The sequence shown here is derived from an EMBL/GenBank/DDBJ whole genome shotgun (WGS) entry which is preliminary data.</text>
</comment>
<accession>A0A433JS47</accession>
<proteinExistence type="predicted"/>
<gene>
    <name evidence="2" type="ORF">ELQ94_05600</name>
</gene>
<keyword evidence="1" id="KW-1133">Transmembrane helix</keyword>
<sequence length="142" mass="14853">MKKYVGLGYVILAIAGLFVFFGLVTLVLSKGDLSAQVEFALPGKRRASNLTYSYPAGVTIAAVLSYTTALVLSAIAHIRGSTTWLVVAGIVGVIAAVWSAINGVTFGLDDPSKWLALLMAGITIFFACVSTIQPLVSGSRRG</sequence>
<feature type="transmembrane region" description="Helical" evidence="1">
    <location>
        <begin position="84"/>
        <end position="108"/>
    </location>
</feature>
<organism evidence="2 3">
    <name type="scientific">Labedella endophytica</name>
    <dbReference type="NCBI Taxonomy" id="1523160"/>
    <lineage>
        <taxon>Bacteria</taxon>
        <taxon>Bacillati</taxon>
        <taxon>Actinomycetota</taxon>
        <taxon>Actinomycetes</taxon>
        <taxon>Micrococcales</taxon>
        <taxon>Microbacteriaceae</taxon>
        <taxon>Labedella</taxon>
    </lineage>
</organism>
<dbReference type="EMBL" id="RZGZ01000002">
    <property type="protein sequence ID" value="RUR01010.1"/>
    <property type="molecule type" value="Genomic_DNA"/>
</dbReference>
<reference evidence="2 3" key="1">
    <citation type="submission" date="2018-12" db="EMBL/GenBank/DDBJ databases">
        <authorList>
            <person name="Li F."/>
        </authorList>
    </citation>
    <scope>NUCLEOTIDE SEQUENCE [LARGE SCALE GENOMIC DNA]</scope>
    <source>
        <strain evidence="2 3">EGI 6500705</strain>
    </source>
</reference>
<evidence type="ECO:0000313" key="3">
    <source>
        <dbReference type="Proteomes" id="UP000274909"/>
    </source>
</evidence>
<dbReference type="AlphaFoldDB" id="A0A433JS47"/>
<feature type="transmembrane region" description="Helical" evidence="1">
    <location>
        <begin position="114"/>
        <end position="136"/>
    </location>
</feature>
<dbReference type="Proteomes" id="UP000274909">
    <property type="component" value="Unassembled WGS sequence"/>
</dbReference>
<evidence type="ECO:0000313" key="2">
    <source>
        <dbReference type="EMBL" id="RUR01010.1"/>
    </source>
</evidence>